<dbReference type="InterPro" id="IPR007235">
    <property type="entry name" value="Glyco_trans_28_C"/>
</dbReference>
<keyword evidence="2" id="KW-0378">Hydrolase</keyword>
<evidence type="ECO:0000313" key="2">
    <source>
        <dbReference type="EMBL" id="QXI56181.1"/>
    </source>
</evidence>
<proteinExistence type="predicted"/>
<dbReference type="GO" id="GO:0016787">
    <property type="term" value="F:hydrolase activity"/>
    <property type="evidence" value="ECO:0007669"/>
    <property type="project" value="UniProtKB-KW"/>
</dbReference>
<name>A0ABX8QLJ0_PSECO</name>
<gene>
    <name evidence="2" type="primary">pseG</name>
    <name evidence="2" type="ORF">KSS97_20685</name>
</gene>
<dbReference type="Pfam" id="PF04101">
    <property type="entry name" value="Glyco_tran_28_C"/>
    <property type="match status" value="1"/>
</dbReference>
<dbReference type="NCBIfam" id="TIGR03590">
    <property type="entry name" value="PseG"/>
    <property type="match status" value="1"/>
</dbReference>
<sequence length="367" mass="39900">MKVVFRADASLQIGSGHVMRCLTLAEALRAEGATCYFICREHPGNLLDFIRSKHFEAFSLDATEAADPDVSLASQESQLAHSAWLGAPQSQDASECAALLGNLMPDWLVVDHYALDARWETALKKYYNELLVIDDLADRPHVCKILLDQNHGRTERDYIELVPDSCQILAGARFALLRPEFAQLRKRSLERRNSPVLQHLLITMGGVDQANATGLILQALRVCPLPDDCRISVVMGLKAPCLASVSEIAATMPWPTEVLVNVTDMAERMTSADLIIGAAGSTSWERCCLGVPTIMVVLANNQKPGAEALLRSGCVVLIGQPHDIPERLPAAIFDLAQGSSLSELSRQAKNVCDGLGVERLFGSMSNG</sequence>
<reference evidence="2 3" key="1">
    <citation type="journal article" date="2021" name="Microorganisms">
        <title>The Ever-Expanding Pseudomonas Genus: Description of 43 New Species and Partition of the Pseudomonas putida Group.</title>
        <authorList>
            <person name="Girard L."/>
            <person name="Lood C."/>
            <person name="Hofte M."/>
            <person name="Vandamme P."/>
            <person name="Rokni-Zadeh H."/>
            <person name="van Noort V."/>
            <person name="Lavigne R."/>
            <person name="De Mot R."/>
        </authorList>
    </citation>
    <scope>NUCLEOTIDE SEQUENCE [LARGE SCALE GENOMIC DNA]</scope>
    <source>
        <strain evidence="2 3">SWRI17</strain>
    </source>
</reference>
<dbReference type="Proteomes" id="UP000824066">
    <property type="component" value="Chromosome"/>
</dbReference>
<dbReference type="EMBL" id="CP077080">
    <property type="protein sequence ID" value="QXI56181.1"/>
    <property type="molecule type" value="Genomic_DNA"/>
</dbReference>
<evidence type="ECO:0000259" key="1">
    <source>
        <dbReference type="Pfam" id="PF04101"/>
    </source>
</evidence>
<protein>
    <submittedName>
        <fullName evidence="2">UDP-2,4-diacetamido-2,4, 6-trideoxy-beta-L-altropyranose hydrolase</fullName>
        <ecNumber evidence="2">3.6.1.57</ecNumber>
    </submittedName>
</protein>
<feature type="domain" description="Glycosyl transferase family 28 C-terminal" evidence="1">
    <location>
        <begin position="262"/>
        <end position="347"/>
    </location>
</feature>
<keyword evidence="3" id="KW-1185">Reference proteome</keyword>
<organism evidence="2 3">
    <name type="scientific">Pseudomonas canavaninivorans</name>
    <dbReference type="NCBI Taxonomy" id="2842348"/>
    <lineage>
        <taxon>Bacteria</taxon>
        <taxon>Pseudomonadati</taxon>
        <taxon>Pseudomonadota</taxon>
        <taxon>Gammaproteobacteria</taxon>
        <taxon>Pseudomonadales</taxon>
        <taxon>Pseudomonadaceae</taxon>
        <taxon>Pseudomonas</taxon>
    </lineage>
</organism>
<evidence type="ECO:0000313" key="3">
    <source>
        <dbReference type="Proteomes" id="UP000824066"/>
    </source>
</evidence>
<dbReference type="EC" id="3.6.1.57" evidence="2"/>
<accession>A0ABX8QLJ0</accession>
<dbReference type="InterPro" id="IPR020023">
    <property type="entry name" value="PseG"/>
</dbReference>